<dbReference type="InterPro" id="IPR003346">
    <property type="entry name" value="Transposase_20"/>
</dbReference>
<dbReference type="GO" id="GO:0006313">
    <property type="term" value="P:DNA transposition"/>
    <property type="evidence" value="ECO:0007669"/>
    <property type="project" value="InterPro"/>
</dbReference>
<dbReference type="Proteomes" id="UP000028123">
    <property type="component" value="Unassembled WGS sequence"/>
</dbReference>
<dbReference type="AlphaFoldDB" id="A0A081P2J2"/>
<feature type="domain" description="Transposase IS116/IS110/IS902 C-terminal" evidence="1">
    <location>
        <begin position="56"/>
        <end position="120"/>
    </location>
</feature>
<sequence length="140" mass="15114">MELVTKDGETKRNYQLSRDFLTVVQDMKRSRELIKDSGAASGDGFQVAVHGWHCTVTAAELIAKIGDIRRFSNVDKLARFAGIAPVRFSLGGKGKDKASGKGNRVLNAIFHNLAVQQVQVAKGDNKNSGIPSSTSITRGN</sequence>
<dbReference type="eggNOG" id="COG3547">
    <property type="taxonomic scope" value="Bacteria"/>
</dbReference>
<dbReference type="OrthoDB" id="9790935at2"/>
<evidence type="ECO:0000313" key="3">
    <source>
        <dbReference type="Proteomes" id="UP000028123"/>
    </source>
</evidence>
<proteinExistence type="predicted"/>
<keyword evidence="3" id="KW-1185">Reference proteome</keyword>
<gene>
    <name evidence="2" type="ORF">ET33_06010</name>
</gene>
<dbReference type="Pfam" id="PF02371">
    <property type="entry name" value="Transposase_20"/>
    <property type="match status" value="1"/>
</dbReference>
<dbReference type="GO" id="GO:0004803">
    <property type="term" value="F:transposase activity"/>
    <property type="evidence" value="ECO:0007669"/>
    <property type="project" value="InterPro"/>
</dbReference>
<organism evidence="2 3">
    <name type="scientific">Paenibacillus tyrfis</name>
    <dbReference type="NCBI Taxonomy" id="1501230"/>
    <lineage>
        <taxon>Bacteria</taxon>
        <taxon>Bacillati</taxon>
        <taxon>Bacillota</taxon>
        <taxon>Bacilli</taxon>
        <taxon>Bacillales</taxon>
        <taxon>Paenibacillaceae</taxon>
        <taxon>Paenibacillus</taxon>
    </lineage>
</organism>
<evidence type="ECO:0000259" key="1">
    <source>
        <dbReference type="Pfam" id="PF02371"/>
    </source>
</evidence>
<comment type="caution">
    <text evidence="2">The sequence shown here is derived from an EMBL/GenBank/DDBJ whole genome shotgun (WGS) entry which is preliminary data.</text>
</comment>
<evidence type="ECO:0000313" key="2">
    <source>
        <dbReference type="EMBL" id="KEQ24915.1"/>
    </source>
</evidence>
<protein>
    <recommendedName>
        <fullName evidence="1">Transposase IS116/IS110/IS902 C-terminal domain-containing protein</fullName>
    </recommendedName>
</protein>
<name>A0A081P2J2_9BACL</name>
<accession>A0A081P2J2</accession>
<reference evidence="2 3" key="1">
    <citation type="submission" date="2014-06" db="EMBL/GenBank/DDBJ databases">
        <title>Draft genome sequence of Paenibacillus sp. MSt1.</title>
        <authorList>
            <person name="Aw Y.K."/>
            <person name="Ong K.S."/>
            <person name="Gan H.M."/>
            <person name="Lee S.M."/>
        </authorList>
    </citation>
    <scope>NUCLEOTIDE SEQUENCE [LARGE SCALE GENOMIC DNA]</scope>
    <source>
        <strain evidence="2 3">MSt1</strain>
    </source>
</reference>
<dbReference type="GO" id="GO:0003677">
    <property type="term" value="F:DNA binding"/>
    <property type="evidence" value="ECO:0007669"/>
    <property type="project" value="InterPro"/>
</dbReference>
<dbReference type="EMBL" id="JNVM01000013">
    <property type="protein sequence ID" value="KEQ24915.1"/>
    <property type="molecule type" value="Genomic_DNA"/>
</dbReference>